<keyword evidence="2" id="KW-0479">Metal-binding</keyword>
<dbReference type="InterPro" id="IPR004843">
    <property type="entry name" value="Calcineurin-like_PHP"/>
</dbReference>
<evidence type="ECO:0000313" key="11">
    <source>
        <dbReference type="Proteomes" id="UP001160148"/>
    </source>
</evidence>
<name>A0AAV0W7P9_9HEMI</name>
<dbReference type="InterPro" id="IPR031675">
    <property type="entry name" value="STPPase_N"/>
</dbReference>
<dbReference type="GO" id="GO:0004722">
    <property type="term" value="F:protein serine/threonine phosphatase activity"/>
    <property type="evidence" value="ECO:0007669"/>
    <property type="project" value="UniProtKB-EC"/>
</dbReference>
<evidence type="ECO:0000256" key="8">
    <source>
        <dbReference type="RuleBase" id="RU004273"/>
    </source>
</evidence>
<evidence type="ECO:0000256" key="2">
    <source>
        <dbReference type="ARBA" id="ARBA00022723"/>
    </source>
</evidence>
<comment type="caution">
    <text evidence="10">The sequence shown here is derived from an EMBL/GenBank/DDBJ whole genome shotgun (WGS) entry which is preliminary data.</text>
</comment>
<dbReference type="PRINTS" id="PR00114">
    <property type="entry name" value="STPHPHTASE"/>
</dbReference>
<feature type="domain" description="Serine/threonine specific protein phosphatases" evidence="9">
    <location>
        <begin position="114"/>
        <end position="119"/>
    </location>
</feature>
<comment type="similarity">
    <text evidence="8">Belongs to the PPP phosphatase family.</text>
</comment>
<comment type="cofactor">
    <cofactor evidence="1">
        <name>Mn(2+)</name>
        <dbReference type="ChEBI" id="CHEBI:29035"/>
    </cofactor>
</comment>
<dbReference type="Gene3D" id="3.60.21.10">
    <property type="match status" value="1"/>
</dbReference>
<keyword evidence="4" id="KW-0904">Protein phosphatase</keyword>
<dbReference type="InterPro" id="IPR050341">
    <property type="entry name" value="PP1_catalytic_subunit"/>
</dbReference>
<evidence type="ECO:0000313" key="10">
    <source>
        <dbReference type="EMBL" id="CAI6351805.1"/>
    </source>
</evidence>
<dbReference type="PANTHER" id="PTHR11668:SF300">
    <property type="entry name" value="SERINE_THREONINE-PROTEIN PHOSPHATASE"/>
    <property type="match status" value="1"/>
</dbReference>
<reference evidence="10 11" key="1">
    <citation type="submission" date="2023-01" db="EMBL/GenBank/DDBJ databases">
        <authorList>
            <person name="Whitehead M."/>
        </authorList>
    </citation>
    <scope>NUCLEOTIDE SEQUENCE [LARGE SCALE GENOMIC DNA]</scope>
</reference>
<dbReference type="Pfam" id="PF16891">
    <property type="entry name" value="STPPase_N"/>
    <property type="match status" value="1"/>
</dbReference>
<evidence type="ECO:0000256" key="5">
    <source>
        <dbReference type="ARBA" id="ARBA00023211"/>
    </source>
</evidence>
<dbReference type="EMBL" id="CARXXK010000001">
    <property type="protein sequence ID" value="CAI6351805.1"/>
    <property type="molecule type" value="Genomic_DNA"/>
</dbReference>
<dbReference type="InterPro" id="IPR029052">
    <property type="entry name" value="Metallo-depent_PP-like"/>
</dbReference>
<sequence>MSRRHCTDDDIVDGLLGAAGGLCEEPRIRALCVDARRAFLRQPMLLRLRAPIKVVGDLHGQFGDLLRVFDVAGRPPKADFLFLGDFVDRGPQSVEVITLLLALKTRYPENVHLLRGNHECRTVNIRYGFYGECRSRYGLLTGARLWRAFNRTFDCMPVAAVIGGLIFCTHGGLSPDLHHMAQIDRIRRPATVPRRGVLCDLLWSDPATGPIQGWRKNVRRNVSYVFGADQVADFLSRFRFQLVVRAHQCVEGGYQFFAGRKLVTVFSAPDYNGYGLPGAVMSVNKHVKCTFQLIPVAGAAQNKRWIAGRRTASKIPK</sequence>
<keyword evidence="5" id="KW-0464">Manganese</keyword>
<comment type="catalytic activity">
    <reaction evidence="7 8">
        <text>O-phospho-L-threonyl-[protein] + H2O = L-threonyl-[protein] + phosphate</text>
        <dbReference type="Rhea" id="RHEA:47004"/>
        <dbReference type="Rhea" id="RHEA-COMP:11060"/>
        <dbReference type="Rhea" id="RHEA-COMP:11605"/>
        <dbReference type="ChEBI" id="CHEBI:15377"/>
        <dbReference type="ChEBI" id="CHEBI:30013"/>
        <dbReference type="ChEBI" id="CHEBI:43474"/>
        <dbReference type="ChEBI" id="CHEBI:61977"/>
        <dbReference type="EC" id="3.1.3.16"/>
    </reaction>
</comment>
<dbReference type="InterPro" id="IPR006186">
    <property type="entry name" value="Ser/Thr-sp_prot-phosphatase"/>
</dbReference>
<dbReference type="PROSITE" id="PS00125">
    <property type="entry name" value="SER_THR_PHOSPHATASE"/>
    <property type="match status" value="1"/>
</dbReference>
<evidence type="ECO:0000256" key="7">
    <source>
        <dbReference type="ARBA" id="ARBA00048336"/>
    </source>
</evidence>
<dbReference type="SMART" id="SM00156">
    <property type="entry name" value="PP2Ac"/>
    <property type="match status" value="1"/>
</dbReference>
<proteinExistence type="inferred from homology"/>
<dbReference type="GO" id="GO:0005737">
    <property type="term" value="C:cytoplasm"/>
    <property type="evidence" value="ECO:0007669"/>
    <property type="project" value="TreeGrafter"/>
</dbReference>
<comment type="catalytic activity">
    <reaction evidence="6">
        <text>O-phospho-L-seryl-[protein] + H2O = L-seryl-[protein] + phosphate</text>
        <dbReference type="Rhea" id="RHEA:20629"/>
        <dbReference type="Rhea" id="RHEA-COMP:9863"/>
        <dbReference type="Rhea" id="RHEA-COMP:11604"/>
        <dbReference type="ChEBI" id="CHEBI:15377"/>
        <dbReference type="ChEBI" id="CHEBI:29999"/>
        <dbReference type="ChEBI" id="CHEBI:43474"/>
        <dbReference type="ChEBI" id="CHEBI:83421"/>
        <dbReference type="EC" id="3.1.3.16"/>
    </reaction>
</comment>
<organism evidence="10 11">
    <name type="scientific">Macrosiphum euphorbiae</name>
    <name type="common">potato aphid</name>
    <dbReference type="NCBI Taxonomy" id="13131"/>
    <lineage>
        <taxon>Eukaryota</taxon>
        <taxon>Metazoa</taxon>
        <taxon>Ecdysozoa</taxon>
        <taxon>Arthropoda</taxon>
        <taxon>Hexapoda</taxon>
        <taxon>Insecta</taxon>
        <taxon>Pterygota</taxon>
        <taxon>Neoptera</taxon>
        <taxon>Paraneoptera</taxon>
        <taxon>Hemiptera</taxon>
        <taxon>Sternorrhyncha</taxon>
        <taxon>Aphidomorpha</taxon>
        <taxon>Aphidoidea</taxon>
        <taxon>Aphididae</taxon>
        <taxon>Macrosiphini</taxon>
        <taxon>Macrosiphum</taxon>
    </lineage>
</organism>
<dbReference type="GO" id="GO:0005634">
    <property type="term" value="C:nucleus"/>
    <property type="evidence" value="ECO:0007669"/>
    <property type="project" value="TreeGrafter"/>
</dbReference>
<evidence type="ECO:0000256" key="3">
    <source>
        <dbReference type="ARBA" id="ARBA00022801"/>
    </source>
</evidence>
<dbReference type="PANTHER" id="PTHR11668">
    <property type="entry name" value="SERINE/THREONINE PROTEIN PHOSPHATASE"/>
    <property type="match status" value="1"/>
</dbReference>
<evidence type="ECO:0000259" key="9">
    <source>
        <dbReference type="PROSITE" id="PS00125"/>
    </source>
</evidence>
<gene>
    <name evidence="10" type="ORF">MEUPH1_LOCUS8118</name>
</gene>
<evidence type="ECO:0000256" key="4">
    <source>
        <dbReference type="ARBA" id="ARBA00022912"/>
    </source>
</evidence>
<dbReference type="Pfam" id="PF00149">
    <property type="entry name" value="Metallophos"/>
    <property type="match status" value="1"/>
</dbReference>
<keyword evidence="3 8" id="KW-0378">Hydrolase</keyword>
<evidence type="ECO:0000256" key="6">
    <source>
        <dbReference type="ARBA" id="ARBA00047761"/>
    </source>
</evidence>
<evidence type="ECO:0000256" key="1">
    <source>
        <dbReference type="ARBA" id="ARBA00001936"/>
    </source>
</evidence>
<keyword evidence="11" id="KW-1185">Reference proteome</keyword>
<accession>A0AAV0W7P9</accession>
<dbReference type="AlphaFoldDB" id="A0AAV0W7P9"/>
<dbReference type="EC" id="3.1.3.16" evidence="8"/>
<protein>
    <recommendedName>
        <fullName evidence="8">Serine/threonine-protein phosphatase</fullName>
        <ecNumber evidence="8">3.1.3.16</ecNumber>
    </recommendedName>
</protein>
<dbReference type="GO" id="GO:0046872">
    <property type="term" value="F:metal ion binding"/>
    <property type="evidence" value="ECO:0007669"/>
    <property type="project" value="UniProtKB-KW"/>
</dbReference>
<dbReference type="SUPFAM" id="SSF56300">
    <property type="entry name" value="Metallo-dependent phosphatases"/>
    <property type="match status" value="1"/>
</dbReference>
<dbReference type="FunFam" id="3.60.21.10:FF:000212">
    <property type="entry name" value="Serine/threonine-protein phosphatase"/>
    <property type="match status" value="1"/>
</dbReference>
<dbReference type="Proteomes" id="UP001160148">
    <property type="component" value="Unassembled WGS sequence"/>
</dbReference>